<name>A0AAE3GP45_9CYAN</name>
<keyword evidence="2" id="KW-1185">Reference proteome</keyword>
<protein>
    <submittedName>
        <fullName evidence="1">Uncharacterized protein</fullName>
    </submittedName>
</protein>
<accession>A0AAE3GP45</accession>
<comment type="caution">
    <text evidence="1">The sequence shown here is derived from an EMBL/GenBank/DDBJ whole genome shotgun (WGS) entry which is preliminary data.</text>
</comment>
<dbReference type="EMBL" id="JAMZMM010000012">
    <property type="protein sequence ID" value="MCP2727343.1"/>
    <property type="molecule type" value="Genomic_DNA"/>
</dbReference>
<proteinExistence type="predicted"/>
<dbReference type="RefSeq" id="WP_254010161.1">
    <property type="nucleotide sequence ID" value="NZ_JAMZMM010000012.1"/>
</dbReference>
<feature type="non-terminal residue" evidence="1">
    <location>
        <position position="197"/>
    </location>
</feature>
<reference evidence="1" key="1">
    <citation type="submission" date="2022-06" db="EMBL/GenBank/DDBJ databases">
        <title>New cyanobacteria of genus Symplocastrum in benthos of Lake Baikal.</title>
        <authorList>
            <person name="Sorokovikova E."/>
            <person name="Tikhonova I."/>
            <person name="Krasnopeev A."/>
            <person name="Evseev P."/>
            <person name="Gladkikh A."/>
            <person name="Belykh O."/>
        </authorList>
    </citation>
    <scope>NUCLEOTIDE SEQUENCE</scope>
    <source>
        <strain evidence="1">BBK-W-15</strain>
    </source>
</reference>
<dbReference type="AlphaFoldDB" id="A0AAE3GP45"/>
<sequence>MLLKIGGQEQLLRVVLQNTARATAVVSVQATTVAKVLPFTGAIVSVFGTVSSFTVSLLALKAVGLRGDSLDKALDGHAAELSRIYSTITILSNRIKSQEETIRILNTSLDSFNSDLISLGNKYQNLNNIAAQANSNASKALADIDRTIKPKLISLNNDTAEAKSNASQAIIRINNINLEPKIKDLNDDTAEAKSNAS</sequence>
<gene>
    <name evidence="1" type="ORF">NJ959_02505</name>
</gene>
<evidence type="ECO:0000313" key="2">
    <source>
        <dbReference type="Proteomes" id="UP001204953"/>
    </source>
</evidence>
<organism evidence="1 2">
    <name type="scientific">Limnofasciculus baicalensis BBK-W-15</name>
    <dbReference type="NCBI Taxonomy" id="2699891"/>
    <lineage>
        <taxon>Bacteria</taxon>
        <taxon>Bacillati</taxon>
        <taxon>Cyanobacteriota</taxon>
        <taxon>Cyanophyceae</taxon>
        <taxon>Coleofasciculales</taxon>
        <taxon>Coleofasciculaceae</taxon>
        <taxon>Limnofasciculus</taxon>
        <taxon>Limnofasciculus baicalensis</taxon>
    </lineage>
</organism>
<dbReference type="Proteomes" id="UP001204953">
    <property type="component" value="Unassembled WGS sequence"/>
</dbReference>
<evidence type="ECO:0000313" key="1">
    <source>
        <dbReference type="EMBL" id="MCP2727343.1"/>
    </source>
</evidence>